<gene>
    <name evidence="1" type="ORF">O185_26850</name>
</gene>
<name>U7QSB6_PHOTE</name>
<sequence>MMIKFNKNQVLKAVKTTAKTLLFKLKPEVKKITFNNSLKPAYHRPISENNKNH</sequence>
<organism evidence="1 2">
    <name type="scientific">Photorhabdus temperata J3</name>
    <dbReference type="NCBI Taxonomy" id="1389415"/>
    <lineage>
        <taxon>Bacteria</taxon>
        <taxon>Pseudomonadati</taxon>
        <taxon>Pseudomonadota</taxon>
        <taxon>Gammaproteobacteria</taxon>
        <taxon>Enterobacterales</taxon>
        <taxon>Morganellaceae</taxon>
        <taxon>Photorhabdus</taxon>
    </lineage>
</organism>
<comment type="caution">
    <text evidence="1">The sequence shown here is derived from an EMBL/GenBank/DDBJ whole genome shotgun (WGS) entry which is preliminary data.</text>
</comment>
<dbReference type="AlphaFoldDB" id="U7QSB6"/>
<proteinExistence type="predicted"/>
<evidence type="ECO:0000313" key="2">
    <source>
        <dbReference type="Proteomes" id="UP000017133"/>
    </source>
</evidence>
<dbReference type="PATRIC" id="fig|1389415.4.peg.5206"/>
<dbReference type="Proteomes" id="UP000017133">
    <property type="component" value="Unassembled WGS sequence"/>
</dbReference>
<reference evidence="1 2" key="1">
    <citation type="submission" date="2013-10" db="EMBL/GenBank/DDBJ databases">
        <title>Whole Genome Shotgun Sequence of Photorhabdus temperata J3.</title>
        <authorList>
            <person name="Park G.-S."/>
            <person name="Hong S.-J."/>
            <person name="Shin J.-H."/>
        </authorList>
    </citation>
    <scope>NUCLEOTIDE SEQUENCE [LARGE SCALE GENOMIC DNA]</scope>
    <source>
        <strain evidence="1 2">J3</strain>
    </source>
</reference>
<evidence type="ECO:0000313" key="1">
    <source>
        <dbReference type="EMBL" id="ERT10172.1"/>
    </source>
</evidence>
<keyword evidence="2" id="KW-1185">Reference proteome</keyword>
<protein>
    <submittedName>
        <fullName evidence="1">Uncharacterized protein</fullName>
    </submittedName>
</protein>
<dbReference type="EMBL" id="AXDT01000546">
    <property type="protein sequence ID" value="ERT10172.1"/>
    <property type="molecule type" value="Genomic_DNA"/>
</dbReference>
<accession>U7QSB6</accession>